<dbReference type="Pfam" id="PF01247">
    <property type="entry name" value="Ribosomal_L35Ae"/>
    <property type="match status" value="1"/>
</dbReference>
<dbReference type="SUPFAM" id="SSF50447">
    <property type="entry name" value="Translation proteins"/>
    <property type="match status" value="1"/>
</dbReference>
<dbReference type="InterPro" id="IPR009000">
    <property type="entry name" value="Transl_B-barrel_sf"/>
</dbReference>
<dbReference type="GO" id="GO:0006412">
    <property type="term" value="P:translation"/>
    <property type="evidence" value="ECO:0007669"/>
    <property type="project" value="InterPro"/>
</dbReference>
<comment type="similarity">
    <text evidence="1">Belongs to the eukaryotic ribosomal protein eL33 family.</text>
</comment>
<organism evidence="7 8">
    <name type="scientific">Equus caballus</name>
    <name type="common">Horse</name>
    <dbReference type="NCBI Taxonomy" id="9796"/>
    <lineage>
        <taxon>Eukaryota</taxon>
        <taxon>Metazoa</taxon>
        <taxon>Chordata</taxon>
        <taxon>Craniata</taxon>
        <taxon>Vertebrata</taxon>
        <taxon>Euteleostomi</taxon>
        <taxon>Mammalia</taxon>
        <taxon>Eutheria</taxon>
        <taxon>Laurasiatheria</taxon>
        <taxon>Perissodactyla</taxon>
        <taxon>Equidae</taxon>
        <taxon>Equus</taxon>
    </lineage>
</organism>
<comment type="function">
    <text evidence="6">Component of the large ribosomal subunit. The ribosome is a large ribonucleoprotein complex responsible for the synthesis of proteins in the cell. Required for the proliferation and viability of hematopoietic cells.</text>
</comment>
<sequence length="137" mass="14586">MLSKEIKFILSTILEPVEAAGNRTSTTVTMSGGCGPGPFLLAINQVSGTRGSAQLFLKLNVFMPDLKLNSVWARDVLMSIKHNTVTPGGKPNKTRGIWGKVTHAHGKSGVVPAKLRSSLPADAVAQRMHAMPSPSRI</sequence>
<evidence type="ECO:0000313" key="7">
    <source>
        <dbReference type="Ensembl" id="ENSECAP00000063958.1"/>
    </source>
</evidence>
<reference evidence="7" key="2">
    <citation type="submission" date="2025-08" db="UniProtKB">
        <authorList>
            <consortium name="Ensembl"/>
        </authorList>
    </citation>
    <scope>IDENTIFICATION</scope>
    <source>
        <strain evidence="7">Thoroughbred</strain>
    </source>
</reference>
<evidence type="ECO:0000256" key="6">
    <source>
        <dbReference type="ARBA" id="ARBA00045649"/>
    </source>
</evidence>
<dbReference type="Ensembl" id="ENSECAT00000114432.1">
    <property type="protein sequence ID" value="ENSECAP00000063958.1"/>
    <property type="gene ID" value="ENSECAG00000050310.1"/>
</dbReference>
<protein>
    <recommendedName>
        <fullName evidence="4">Large ribosomal subunit protein eL33</fullName>
    </recommendedName>
    <alternativeName>
        <fullName evidence="5">60S ribosomal protein L35a</fullName>
    </alternativeName>
</protein>
<dbReference type="Gene3D" id="2.40.10.190">
    <property type="entry name" value="translation elongation factor selb, chain A, domain 4"/>
    <property type="match status" value="1"/>
</dbReference>
<proteinExistence type="inferred from homology"/>
<dbReference type="Proteomes" id="UP000002281">
    <property type="component" value="Unplaced"/>
</dbReference>
<name>A0A9L0RQ47_HORSE</name>
<dbReference type="PROSITE" id="PS51257">
    <property type="entry name" value="PROKAR_LIPOPROTEIN"/>
    <property type="match status" value="1"/>
</dbReference>
<dbReference type="GO" id="GO:0005840">
    <property type="term" value="C:ribosome"/>
    <property type="evidence" value="ECO:0007669"/>
    <property type="project" value="UniProtKB-KW"/>
</dbReference>
<dbReference type="GO" id="GO:0003735">
    <property type="term" value="F:structural constituent of ribosome"/>
    <property type="evidence" value="ECO:0007669"/>
    <property type="project" value="InterPro"/>
</dbReference>
<keyword evidence="3" id="KW-0687">Ribonucleoprotein</keyword>
<keyword evidence="8" id="KW-1185">Reference proteome</keyword>
<dbReference type="GeneTree" id="ENSGT01090000263401"/>
<evidence type="ECO:0000256" key="3">
    <source>
        <dbReference type="ARBA" id="ARBA00023274"/>
    </source>
</evidence>
<dbReference type="AlphaFoldDB" id="A0A9L0RQ47"/>
<evidence type="ECO:0000256" key="4">
    <source>
        <dbReference type="ARBA" id="ARBA00035228"/>
    </source>
</evidence>
<dbReference type="GO" id="GO:1990904">
    <property type="term" value="C:ribonucleoprotein complex"/>
    <property type="evidence" value="ECO:0007669"/>
    <property type="project" value="UniProtKB-KW"/>
</dbReference>
<reference evidence="7" key="3">
    <citation type="submission" date="2025-09" db="UniProtKB">
        <authorList>
            <consortium name="Ensembl"/>
        </authorList>
    </citation>
    <scope>IDENTIFICATION</scope>
    <source>
        <strain evidence="7">Thoroughbred</strain>
    </source>
</reference>
<dbReference type="InterPro" id="IPR038661">
    <property type="entry name" value="Ribosomal_eL33_sf"/>
</dbReference>
<evidence type="ECO:0000256" key="5">
    <source>
        <dbReference type="ARBA" id="ARBA00035530"/>
    </source>
</evidence>
<evidence type="ECO:0000313" key="8">
    <source>
        <dbReference type="Proteomes" id="UP000002281"/>
    </source>
</evidence>
<keyword evidence="2" id="KW-0689">Ribosomal protein</keyword>
<reference evidence="7" key="1">
    <citation type="journal article" date="2009" name="Science">
        <title>Genome sequence, comparative analysis, and population genetics of the domestic horse.</title>
        <authorList>
            <consortium name="Broad Institute Genome Sequencing Platform"/>
            <consortium name="Broad Institute Whole Genome Assembly Team"/>
            <person name="Wade C.M."/>
            <person name="Giulotto E."/>
            <person name="Sigurdsson S."/>
            <person name="Zoli M."/>
            <person name="Gnerre S."/>
            <person name="Imsland F."/>
            <person name="Lear T.L."/>
            <person name="Adelson D.L."/>
            <person name="Bailey E."/>
            <person name="Bellone R.R."/>
            <person name="Bloecker H."/>
            <person name="Distl O."/>
            <person name="Edgar R.C."/>
            <person name="Garber M."/>
            <person name="Leeb T."/>
            <person name="Mauceli E."/>
            <person name="MacLeod J.N."/>
            <person name="Penedo M.C.T."/>
            <person name="Raison J.M."/>
            <person name="Sharpe T."/>
            <person name="Vogel J."/>
            <person name="Andersson L."/>
            <person name="Antczak D.F."/>
            <person name="Biagi T."/>
            <person name="Binns M.M."/>
            <person name="Chowdhary B.P."/>
            <person name="Coleman S.J."/>
            <person name="Della Valle G."/>
            <person name="Fryc S."/>
            <person name="Guerin G."/>
            <person name="Hasegawa T."/>
            <person name="Hill E.W."/>
            <person name="Jurka J."/>
            <person name="Kiialainen A."/>
            <person name="Lindgren G."/>
            <person name="Liu J."/>
            <person name="Magnani E."/>
            <person name="Mickelson J.R."/>
            <person name="Murray J."/>
            <person name="Nergadze S.G."/>
            <person name="Onofrio R."/>
            <person name="Pedroni S."/>
            <person name="Piras M.F."/>
            <person name="Raudsepp T."/>
            <person name="Rocchi M."/>
            <person name="Roeed K.H."/>
            <person name="Ryder O.A."/>
            <person name="Searle S."/>
            <person name="Skow L."/>
            <person name="Swinburne J.E."/>
            <person name="Syvaenen A.C."/>
            <person name="Tozaki T."/>
            <person name="Valberg S.J."/>
            <person name="Vaudin M."/>
            <person name="White J.R."/>
            <person name="Zody M.C."/>
            <person name="Lander E.S."/>
            <person name="Lindblad-Toh K."/>
        </authorList>
    </citation>
    <scope>NUCLEOTIDE SEQUENCE [LARGE SCALE GENOMIC DNA]</scope>
    <source>
        <strain evidence="7">Thoroughbred</strain>
    </source>
</reference>
<accession>A0A9L0RQ47</accession>
<evidence type="ECO:0000256" key="1">
    <source>
        <dbReference type="ARBA" id="ARBA00009269"/>
    </source>
</evidence>
<dbReference type="InterPro" id="IPR001780">
    <property type="entry name" value="Ribosomal_eL33"/>
</dbReference>
<evidence type="ECO:0000256" key="2">
    <source>
        <dbReference type="ARBA" id="ARBA00022980"/>
    </source>
</evidence>